<evidence type="ECO:0000256" key="8">
    <source>
        <dbReference type="PROSITE-ProRule" id="PRU00169"/>
    </source>
</evidence>
<evidence type="ECO:0000256" key="6">
    <source>
        <dbReference type="ARBA" id="ARBA00023125"/>
    </source>
</evidence>
<keyword evidence="5" id="KW-0805">Transcription regulation</keyword>
<protein>
    <submittedName>
        <fullName evidence="11">Two-component system response regulator YesN</fullName>
    </submittedName>
</protein>
<evidence type="ECO:0000256" key="4">
    <source>
        <dbReference type="ARBA" id="ARBA00023012"/>
    </source>
</evidence>
<name>A0ABT9ZFT6_9BACI</name>
<comment type="caution">
    <text evidence="11">The sequence shown here is derived from an EMBL/GenBank/DDBJ whole genome shotgun (WGS) entry which is preliminary data.</text>
</comment>
<comment type="subcellular location">
    <subcellularLocation>
        <location evidence="1">Cytoplasm</location>
    </subcellularLocation>
</comment>
<evidence type="ECO:0000256" key="2">
    <source>
        <dbReference type="ARBA" id="ARBA00022490"/>
    </source>
</evidence>
<dbReference type="Pfam" id="PF12833">
    <property type="entry name" value="HTH_18"/>
    <property type="match status" value="1"/>
</dbReference>
<keyword evidence="7" id="KW-0804">Transcription</keyword>
<evidence type="ECO:0000256" key="1">
    <source>
        <dbReference type="ARBA" id="ARBA00004496"/>
    </source>
</evidence>
<dbReference type="SUPFAM" id="SSF52172">
    <property type="entry name" value="CheY-like"/>
    <property type="match status" value="1"/>
</dbReference>
<dbReference type="InterPro" id="IPR051552">
    <property type="entry name" value="HptR"/>
</dbReference>
<keyword evidence="4" id="KW-0902">Two-component regulatory system</keyword>
<gene>
    <name evidence="11" type="ORF">J2S19_002005</name>
</gene>
<dbReference type="Pfam" id="PF00072">
    <property type="entry name" value="Response_reg"/>
    <property type="match status" value="1"/>
</dbReference>
<dbReference type="PROSITE" id="PS01124">
    <property type="entry name" value="HTH_ARAC_FAMILY_2"/>
    <property type="match status" value="1"/>
</dbReference>
<dbReference type="Proteomes" id="UP001234495">
    <property type="component" value="Unassembled WGS sequence"/>
</dbReference>
<evidence type="ECO:0000256" key="5">
    <source>
        <dbReference type="ARBA" id="ARBA00023015"/>
    </source>
</evidence>
<keyword evidence="3 8" id="KW-0597">Phosphoprotein</keyword>
<dbReference type="PANTHER" id="PTHR42713">
    <property type="entry name" value="HISTIDINE KINASE-RELATED"/>
    <property type="match status" value="1"/>
</dbReference>
<proteinExistence type="predicted"/>
<keyword evidence="6" id="KW-0238">DNA-binding</keyword>
<dbReference type="EMBL" id="JAUSUD010000007">
    <property type="protein sequence ID" value="MDQ0230749.1"/>
    <property type="molecule type" value="Genomic_DNA"/>
</dbReference>
<dbReference type="SUPFAM" id="SSF46689">
    <property type="entry name" value="Homeodomain-like"/>
    <property type="match status" value="2"/>
</dbReference>
<feature type="modified residue" description="4-aspartylphosphate" evidence="8">
    <location>
        <position position="55"/>
    </location>
</feature>
<evidence type="ECO:0000256" key="3">
    <source>
        <dbReference type="ARBA" id="ARBA00022553"/>
    </source>
</evidence>
<organism evidence="11 12">
    <name type="scientific">Metabacillus malikii</name>
    <dbReference type="NCBI Taxonomy" id="1504265"/>
    <lineage>
        <taxon>Bacteria</taxon>
        <taxon>Bacillati</taxon>
        <taxon>Bacillota</taxon>
        <taxon>Bacilli</taxon>
        <taxon>Bacillales</taxon>
        <taxon>Bacillaceae</taxon>
        <taxon>Metabacillus</taxon>
    </lineage>
</organism>
<sequence length="511" mass="59253">MISVMIVDDESTTRQGIVTLIPWEDYGFSVIGTAGSGFEAIEKVEQLKPKLMIVDIKMPGMSGIELIEHINKSNSSMKFLILSGHAEFEYAKRAMKCNVNGYLLKPVDEDELISHLIEIKTEIDKQDYYHEMKTKMVVEKKERLIMSGIKGENLSRLDEFLKQESGWYSYRTLIIETNGDDNHKSQLKTKLINEIESKQIGFVVIYDTYLCVLLHGNHALVNHESHLYHQLNKICRSQATSFRAAISNKFEDIKKLPIMYESARTLLEYQFFYKEDCLLSNQSVPIYISKARRTEGVNVSSSIEKLQLVIEIGDKASMNRLLLEFMQQLVDNGETEEKIKHHFVQLTTSLLNKLMYEHQNIHPIILNVLSRVFEIEEKTNIQSLLTYVETLFDEITSHMEVNDSTLLVKKMIHLIENNFDKNIKLETLAEVLNYNRSYLGKVFKNSTGVHFNTYLDKVRIENAKKLLLKGLKVYQVAERTGFSNVDYFHSKFRKYVGLSPSKYRNEQRVKQ</sequence>
<dbReference type="InterPro" id="IPR018062">
    <property type="entry name" value="HTH_AraC-typ_CS"/>
</dbReference>
<dbReference type="InterPro" id="IPR011006">
    <property type="entry name" value="CheY-like_superfamily"/>
</dbReference>
<dbReference type="RefSeq" id="WP_307340603.1">
    <property type="nucleotide sequence ID" value="NZ_JAUSUD010000007.1"/>
</dbReference>
<dbReference type="InterPro" id="IPR018060">
    <property type="entry name" value="HTH_AraC"/>
</dbReference>
<evidence type="ECO:0000256" key="7">
    <source>
        <dbReference type="ARBA" id="ARBA00023163"/>
    </source>
</evidence>
<evidence type="ECO:0000259" key="9">
    <source>
        <dbReference type="PROSITE" id="PS01124"/>
    </source>
</evidence>
<accession>A0ABT9ZFT6</accession>
<dbReference type="InterPro" id="IPR001789">
    <property type="entry name" value="Sig_transdc_resp-reg_receiver"/>
</dbReference>
<keyword evidence="12" id="KW-1185">Reference proteome</keyword>
<keyword evidence="2" id="KW-0963">Cytoplasm</keyword>
<evidence type="ECO:0000313" key="11">
    <source>
        <dbReference type="EMBL" id="MDQ0230749.1"/>
    </source>
</evidence>
<dbReference type="PROSITE" id="PS00041">
    <property type="entry name" value="HTH_ARAC_FAMILY_1"/>
    <property type="match status" value="1"/>
</dbReference>
<dbReference type="PANTHER" id="PTHR42713:SF3">
    <property type="entry name" value="TRANSCRIPTIONAL REGULATORY PROTEIN HPTR"/>
    <property type="match status" value="1"/>
</dbReference>
<dbReference type="Gene3D" id="1.10.10.60">
    <property type="entry name" value="Homeodomain-like"/>
    <property type="match status" value="2"/>
</dbReference>
<dbReference type="Gene3D" id="3.40.50.2300">
    <property type="match status" value="1"/>
</dbReference>
<dbReference type="SMART" id="SM00342">
    <property type="entry name" value="HTH_ARAC"/>
    <property type="match status" value="1"/>
</dbReference>
<dbReference type="InterPro" id="IPR009057">
    <property type="entry name" value="Homeodomain-like_sf"/>
</dbReference>
<dbReference type="PROSITE" id="PS50110">
    <property type="entry name" value="RESPONSE_REGULATORY"/>
    <property type="match status" value="1"/>
</dbReference>
<feature type="domain" description="HTH araC/xylS-type" evidence="9">
    <location>
        <begin position="409"/>
        <end position="506"/>
    </location>
</feature>
<dbReference type="CDD" id="cd17536">
    <property type="entry name" value="REC_YesN-like"/>
    <property type="match status" value="1"/>
</dbReference>
<reference evidence="11 12" key="1">
    <citation type="submission" date="2023-07" db="EMBL/GenBank/DDBJ databases">
        <title>Genomic Encyclopedia of Type Strains, Phase IV (KMG-IV): sequencing the most valuable type-strain genomes for metagenomic binning, comparative biology and taxonomic classification.</title>
        <authorList>
            <person name="Goeker M."/>
        </authorList>
    </citation>
    <scope>NUCLEOTIDE SEQUENCE [LARGE SCALE GENOMIC DNA]</scope>
    <source>
        <strain evidence="11 12">DSM 29005</strain>
    </source>
</reference>
<evidence type="ECO:0000313" key="12">
    <source>
        <dbReference type="Proteomes" id="UP001234495"/>
    </source>
</evidence>
<dbReference type="PRINTS" id="PR00032">
    <property type="entry name" value="HTHARAC"/>
</dbReference>
<dbReference type="InterPro" id="IPR020449">
    <property type="entry name" value="Tscrpt_reg_AraC-type_HTH"/>
</dbReference>
<evidence type="ECO:0000259" key="10">
    <source>
        <dbReference type="PROSITE" id="PS50110"/>
    </source>
</evidence>
<dbReference type="SMART" id="SM00448">
    <property type="entry name" value="REC"/>
    <property type="match status" value="1"/>
</dbReference>
<feature type="domain" description="Response regulatory" evidence="10">
    <location>
        <begin position="3"/>
        <end position="120"/>
    </location>
</feature>